<organism evidence="12 13">
    <name type="scientific">Aduncisulcus paluster</name>
    <dbReference type="NCBI Taxonomy" id="2918883"/>
    <lineage>
        <taxon>Eukaryota</taxon>
        <taxon>Metamonada</taxon>
        <taxon>Carpediemonas-like organisms</taxon>
        <taxon>Aduncisulcus</taxon>
    </lineage>
</organism>
<protein>
    <submittedName>
        <fullName evidence="12">Transcription factor NFX1 family like protein</fullName>
    </submittedName>
</protein>
<evidence type="ECO:0000256" key="8">
    <source>
        <dbReference type="ARBA" id="ARBA00023163"/>
    </source>
</evidence>
<keyword evidence="8" id="KW-0804">Transcription</keyword>
<evidence type="ECO:0000256" key="3">
    <source>
        <dbReference type="ARBA" id="ARBA00022723"/>
    </source>
</evidence>
<evidence type="ECO:0000256" key="7">
    <source>
        <dbReference type="ARBA" id="ARBA00023015"/>
    </source>
</evidence>
<gene>
    <name evidence="12" type="ORF">ADUPG1_010798</name>
</gene>
<dbReference type="InterPro" id="IPR000967">
    <property type="entry name" value="Znf_NFX1"/>
</dbReference>
<evidence type="ECO:0000259" key="11">
    <source>
        <dbReference type="SMART" id="SM00438"/>
    </source>
</evidence>
<feature type="compositionally biased region" description="Polar residues" evidence="10">
    <location>
        <begin position="157"/>
        <end position="169"/>
    </location>
</feature>
<dbReference type="Proteomes" id="UP001057375">
    <property type="component" value="Unassembled WGS sequence"/>
</dbReference>
<evidence type="ECO:0000256" key="9">
    <source>
        <dbReference type="ARBA" id="ARBA00023242"/>
    </source>
</evidence>
<evidence type="ECO:0000256" key="2">
    <source>
        <dbReference type="ARBA" id="ARBA00007269"/>
    </source>
</evidence>
<keyword evidence="3" id="KW-0479">Metal-binding</keyword>
<comment type="subcellular location">
    <subcellularLocation>
        <location evidence="1">Nucleus</location>
    </subcellularLocation>
</comment>
<keyword evidence="6" id="KW-0862">Zinc</keyword>
<dbReference type="PANTHER" id="PTHR12360">
    <property type="entry name" value="NUCLEAR TRANSCRIPTION FACTOR, X-BOX BINDING 1 NFX1"/>
    <property type="match status" value="1"/>
</dbReference>
<evidence type="ECO:0000256" key="1">
    <source>
        <dbReference type="ARBA" id="ARBA00004123"/>
    </source>
</evidence>
<proteinExistence type="inferred from homology"/>
<keyword evidence="4" id="KW-0677">Repeat</keyword>
<keyword evidence="7" id="KW-0805">Transcription regulation</keyword>
<keyword evidence="9" id="KW-0539">Nucleus</keyword>
<evidence type="ECO:0000256" key="5">
    <source>
        <dbReference type="ARBA" id="ARBA00022771"/>
    </source>
</evidence>
<comment type="caution">
    <text evidence="12">The sequence shown here is derived from an EMBL/GenBank/DDBJ whole genome shotgun (WGS) entry which is preliminary data.</text>
</comment>
<keyword evidence="13" id="KW-1185">Reference proteome</keyword>
<dbReference type="PANTHER" id="PTHR12360:SF12">
    <property type="entry name" value="TRANSCRIPTIONAL REPRESSOR NF-X1"/>
    <property type="match status" value="1"/>
</dbReference>
<evidence type="ECO:0000313" key="12">
    <source>
        <dbReference type="EMBL" id="GKT15827.1"/>
    </source>
</evidence>
<sequence>MPLGELTQTTIIPKSKKSSLLISRKGETIEKKSQKLDIPPEYSIGIPLPPRTRSLISDIYHHCLTCPICLEIIEEHQAIWNCPDCKTIIHLECIHTWRKQCLTNPKQSLREILEEEEDLRRTSGLPPVRHHTEVRYIRQDLFHDVARLVQEQEQESRSMQLQRSISSQLEEAPRSKPSQPKVWTCPSCRHKFPQSDESTTTSSCYCGATTQHITDFDRRGGKKSTKSKAILRTSHLHDSSFPHSCGNICGKVLDCGLHRCRLPCHPGECYSCSAPPHSCQCMCGKEPREVGCEIIASVRERERRAGGSDGYSGEWLNLK</sequence>
<feature type="domain" description="NF-X1-type" evidence="11">
    <location>
        <begin position="255"/>
        <end position="274"/>
    </location>
</feature>
<accession>A0ABQ5JXC9</accession>
<name>A0ABQ5JXC9_9EUKA</name>
<evidence type="ECO:0000256" key="4">
    <source>
        <dbReference type="ARBA" id="ARBA00022737"/>
    </source>
</evidence>
<dbReference type="CDD" id="cd06008">
    <property type="entry name" value="NF-X1-zinc-finger"/>
    <property type="match status" value="1"/>
</dbReference>
<evidence type="ECO:0000256" key="6">
    <source>
        <dbReference type="ARBA" id="ARBA00022833"/>
    </source>
</evidence>
<feature type="region of interest" description="Disordered" evidence="10">
    <location>
        <begin position="153"/>
        <end position="182"/>
    </location>
</feature>
<dbReference type="EMBL" id="BQXS01011704">
    <property type="protein sequence ID" value="GKT15827.1"/>
    <property type="molecule type" value="Genomic_DNA"/>
</dbReference>
<comment type="similarity">
    <text evidence="2">Belongs to the NFX1 family.</text>
</comment>
<evidence type="ECO:0000256" key="10">
    <source>
        <dbReference type="SAM" id="MobiDB-lite"/>
    </source>
</evidence>
<evidence type="ECO:0000313" key="13">
    <source>
        <dbReference type="Proteomes" id="UP001057375"/>
    </source>
</evidence>
<reference evidence="12" key="1">
    <citation type="submission" date="2022-03" db="EMBL/GenBank/DDBJ databases">
        <title>Draft genome sequence of Aduncisulcus paluster, a free-living microaerophilic Fornicata.</title>
        <authorList>
            <person name="Yuyama I."/>
            <person name="Kume K."/>
            <person name="Tamura T."/>
            <person name="Inagaki Y."/>
            <person name="Hashimoto T."/>
        </authorList>
    </citation>
    <scope>NUCLEOTIDE SEQUENCE</scope>
    <source>
        <strain evidence="12">NY0171</strain>
    </source>
</reference>
<dbReference type="SUPFAM" id="SSF57850">
    <property type="entry name" value="RING/U-box"/>
    <property type="match status" value="1"/>
</dbReference>
<dbReference type="SMART" id="SM00438">
    <property type="entry name" value="ZnF_NFX"/>
    <property type="match status" value="1"/>
</dbReference>
<keyword evidence="5" id="KW-0863">Zinc-finger</keyword>
<feature type="non-terminal residue" evidence="12">
    <location>
        <position position="319"/>
    </location>
</feature>
<dbReference type="InterPro" id="IPR034078">
    <property type="entry name" value="NFX1_fam"/>
</dbReference>